<evidence type="ECO:0000256" key="7">
    <source>
        <dbReference type="SAM" id="MobiDB-lite"/>
    </source>
</evidence>
<dbReference type="OMA" id="WYDADAM"/>
<reference evidence="11" key="1">
    <citation type="submission" date="2021-08" db="EMBL/GenBank/DDBJ databases">
        <title>WGS assembly of Ceratopteris richardii.</title>
        <authorList>
            <person name="Marchant D.B."/>
            <person name="Chen G."/>
            <person name="Jenkins J."/>
            <person name="Shu S."/>
            <person name="Leebens-Mack J."/>
            <person name="Grimwood J."/>
            <person name="Schmutz J."/>
            <person name="Soltis P."/>
            <person name="Soltis D."/>
            <person name="Chen Z.-H."/>
        </authorList>
    </citation>
    <scope>NUCLEOTIDE SEQUENCE</scope>
    <source>
        <strain evidence="11">Whitten #5841</strain>
        <tissue evidence="11">Leaf</tissue>
    </source>
</reference>
<dbReference type="Proteomes" id="UP000825935">
    <property type="component" value="Chromosome 11"/>
</dbReference>
<dbReference type="GO" id="GO:0006511">
    <property type="term" value="P:ubiquitin-dependent protein catabolic process"/>
    <property type="evidence" value="ECO:0007669"/>
    <property type="project" value="TreeGrafter"/>
</dbReference>
<dbReference type="PROSITE" id="PS50237">
    <property type="entry name" value="HECT"/>
    <property type="match status" value="1"/>
</dbReference>
<dbReference type="Gene3D" id="3.10.20.90">
    <property type="entry name" value="Phosphatidylinositol 3-kinase Catalytic Subunit, Chain A, domain 1"/>
    <property type="match status" value="1"/>
</dbReference>
<evidence type="ECO:0000256" key="5">
    <source>
        <dbReference type="ARBA" id="ARBA00022786"/>
    </source>
</evidence>
<dbReference type="PROSITE" id="PS50053">
    <property type="entry name" value="UBIQUITIN_2"/>
    <property type="match status" value="1"/>
</dbReference>
<dbReference type="InterPro" id="IPR050409">
    <property type="entry name" value="E3_ubiq-protein_ligase"/>
</dbReference>
<dbReference type="SMART" id="SM00213">
    <property type="entry name" value="UBQ"/>
    <property type="match status" value="1"/>
</dbReference>
<evidence type="ECO:0000313" key="12">
    <source>
        <dbReference type="Proteomes" id="UP000825935"/>
    </source>
</evidence>
<dbReference type="GO" id="GO:0005737">
    <property type="term" value="C:cytoplasm"/>
    <property type="evidence" value="ECO:0007669"/>
    <property type="project" value="TreeGrafter"/>
</dbReference>
<evidence type="ECO:0000256" key="1">
    <source>
        <dbReference type="ARBA" id="ARBA00000885"/>
    </source>
</evidence>
<dbReference type="Gene3D" id="3.90.1750.10">
    <property type="entry name" value="Hect, E3 ligase catalytic domains"/>
    <property type="match status" value="1"/>
</dbReference>
<dbReference type="SMART" id="SM00119">
    <property type="entry name" value="HECTc"/>
    <property type="match status" value="1"/>
</dbReference>
<keyword evidence="8" id="KW-1133">Transmembrane helix</keyword>
<keyword evidence="12" id="KW-1185">Reference proteome</keyword>
<dbReference type="SUPFAM" id="SSF56204">
    <property type="entry name" value="Hect, E3 ligase catalytic domain"/>
    <property type="match status" value="1"/>
</dbReference>
<dbReference type="SUPFAM" id="SSF54236">
    <property type="entry name" value="Ubiquitin-like"/>
    <property type="match status" value="1"/>
</dbReference>
<keyword evidence="8" id="KW-0812">Transmembrane</keyword>
<organism evidence="11 12">
    <name type="scientific">Ceratopteris richardii</name>
    <name type="common">Triangle waterfern</name>
    <dbReference type="NCBI Taxonomy" id="49495"/>
    <lineage>
        <taxon>Eukaryota</taxon>
        <taxon>Viridiplantae</taxon>
        <taxon>Streptophyta</taxon>
        <taxon>Embryophyta</taxon>
        <taxon>Tracheophyta</taxon>
        <taxon>Polypodiopsida</taxon>
        <taxon>Polypodiidae</taxon>
        <taxon>Polypodiales</taxon>
        <taxon>Pteridineae</taxon>
        <taxon>Pteridaceae</taxon>
        <taxon>Parkerioideae</taxon>
        <taxon>Ceratopteris</taxon>
    </lineage>
</organism>
<evidence type="ECO:0000256" key="2">
    <source>
        <dbReference type="ARBA" id="ARBA00004906"/>
    </source>
</evidence>
<keyword evidence="8" id="KW-0472">Membrane</keyword>
<feature type="domain" description="Ubiquitin-like" evidence="9">
    <location>
        <begin position="232"/>
        <end position="308"/>
    </location>
</feature>
<evidence type="ECO:0000256" key="8">
    <source>
        <dbReference type="SAM" id="Phobius"/>
    </source>
</evidence>
<dbReference type="Pfam" id="PF00632">
    <property type="entry name" value="HECT"/>
    <property type="match status" value="1"/>
</dbReference>
<sequence>MEEDGNGRSMENSLGAPGTAVDEKDSVIGRTSSGIWPNRHSIIRMAPVKRKLEELELGTDCSGAQGRARRENRDVIIDEVDSFDCDSTQGHDKERGIHVEENRIEYLVTSGNQDLGLARETIKVTNFDMNEEVTINKPGKELTNDLEMIESALDDAPTVDLSECSISEINKMRSESIICKGTQLCDSDTIPKTKPGTCFDDVCQEIRHTNKDFSCDENVVIPVNEKHLNMPLQFFVRTYMDGRTIVLYGNSLDTIESVHRQIFLKTGLPLSEQRLIYFGRQLQQDQTLADCHVTNDATLHLVARMRSTALPHSWQLINDLVATIRRICTADNEDVQCRYNLIQAQISIRACLKDFLKLAMNSASFSEHIQILQLAGATSALVMLLLSPIEANGETAEESMRLFFCGNEDYLPAQMHSYCVPVLLDFCKLLARSAPAHPIYPVCRNALACLLDTTGPVLGSSFLQEVKPDTILQDFAHFVDELSKSLCSNLQWTATQYSNKGRSSHMATYVKDAQDFTAFATLICKAFEALKGLGLPLSSYSENEYGISSKSPVSTQSPFISKKEEQTCFFFDFMGVEQAKDSVQFCVGSQRWLRGLFQELLESVDRCWVCIKSSQERGLLDEKSFWWAPFLIILKGLHSIARVVGDTFTNLVNMVQCHESILNMLIKHSRWQDDHSWLFDYKHVLNFESRRKLAMAMLPEPQDDHEERQEVAVSRSNVLSESFEMLAYSDPDTLQGGISLEFISEEATGPGVLREWFLLICREIFNPQNALFKSCSSDGRRVFPNPASSINPGHLMYFRFCGRVIALALMHRVQVNVAFSTAFFKQLAGCPVSWKDTRDTDPVFYESCLKVLDMDAKEVDADALGLTFVYEEVELGQIKTVELCSGGKNLPVNSENRLLYLEYLVEQRFVNSVAEQVKSFSQGFSELLSTGSMEHFLQGLEVEDFNLILHGNEQFICLEDWKLHTEYHEYSETDNQIIWFWQVHNSELSIFCFLNISQTKCTGNWYLKPEACYLSLSFMIFFYCLCVIAMEVHLEVKNVKICRMLWDNLFSCSLQGLFLLCHSLHLEDIVLSNVFFQTIVDIAFVR</sequence>
<dbReference type="OrthoDB" id="8068875at2759"/>
<evidence type="ECO:0000259" key="9">
    <source>
        <dbReference type="PROSITE" id="PS50053"/>
    </source>
</evidence>
<keyword evidence="5 6" id="KW-0833">Ubl conjugation pathway</keyword>
<protein>
    <recommendedName>
        <fullName evidence="3">HECT-type E3 ubiquitin transferase</fullName>
        <ecNumber evidence="3">2.3.2.26</ecNumber>
    </recommendedName>
</protein>
<accession>A0A8T2TSY7</accession>
<feature type="region of interest" description="Disordered" evidence="7">
    <location>
        <begin position="1"/>
        <end position="32"/>
    </location>
</feature>
<proteinExistence type="predicted"/>
<feature type="domain" description="HECT" evidence="10">
    <location>
        <begin position="730"/>
        <end position="983"/>
    </location>
</feature>
<dbReference type="InterPro" id="IPR019956">
    <property type="entry name" value="Ubiquitin_dom"/>
</dbReference>
<dbReference type="Gene3D" id="3.30.2160.10">
    <property type="entry name" value="Hect, E3 ligase catalytic domain"/>
    <property type="match status" value="1"/>
</dbReference>
<comment type="pathway">
    <text evidence="2">Protein modification; protein ubiquitination.</text>
</comment>
<dbReference type="InterPro" id="IPR035983">
    <property type="entry name" value="Hect_E3_ubiquitin_ligase"/>
</dbReference>
<evidence type="ECO:0000313" key="11">
    <source>
        <dbReference type="EMBL" id="KAH7424833.1"/>
    </source>
</evidence>
<dbReference type="EC" id="2.3.2.26" evidence="3"/>
<evidence type="ECO:0000256" key="4">
    <source>
        <dbReference type="ARBA" id="ARBA00022679"/>
    </source>
</evidence>
<feature type="transmembrane region" description="Helical" evidence="8">
    <location>
        <begin position="1013"/>
        <end position="1034"/>
    </location>
</feature>
<dbReference type="GO" id="GO:0061630">
    <property type="term" value="F:ubiquitin protein ligase activity"/>
    <property type="evidence" value="ECO:0007669"/>
    <property type="project" value="UniProtKB-EC"/>
</dbReference>
<dbReference type="GO" id="GO:0000209">
    <property type="term" value="P:protein polyubiquitination"/>
    <property type="evidence" value="ECO:0007669"/>
    <property type="project" value="TreeGrafter"/>
</dbReference>
<dbReference type="Pfam" id="PF00240">
    <property type="entry name" value="ubiquitin"/>
    <property type="match status" value="1"/>
</dbReference>
<dbReference type="InterPro" id="IPR000626">
    <property type="entry name" value="Ubiquitin-like_dom"/>
</dbReference>
<comment type="caution">
    <text evidence="6">Lacks conserved residue(s) required for the propagation of feature annotation.</text>
</comment>
<dbReference type="InterPro" id="IPR000569">
    <property type="entry name" value="HECT_dom"/>
</dbReference>
<dbReference type="AlphaFoldDB" id="A0A8T2TSY7"/>
<name>A0A8T2TSY7_CERRI</name>
<dbReference type="EMBL" id="CM035416">
    <property type="protein sequence ID" value="KAH7424833.1"/>
    <property type="molecule type" value="Genomic_DNA"/>
</dbReference>
<keyword evidence="4" id="KW-0808">Transferase</keyword>
<comment type="caution">
    <text evidence="11">The sequence shown here is derived from an EMBL/GenBank/DDBJ whole genome shotgun (WGS) entry which is preliminary data.</text>
</comment>
<evidence type="ECO:0000259" key="10">
    <source>
        <dbReference type="PROSITE" id="PS50237"/>
    </source>
</evidence>
<evidence type="ECO:0000256" key="3">
    <source>
        <dbReference type="ARBA" id="ARBA00012485"/>
    </source>
</evidence>
<dbReference type="PANTHER" id="PTHR11254:SF424">
    <property type="entry name" value="E3 UBIQUITIN-PROTEIN LIGASE UPL5"/>
    <property type="match status" value="1"/>
</dbReference>
<comment type="catalytic activity">
    <reaction evidence="1">
        <text>S-ubiquitinyl-[E2 ubiquitin-conjugating enzyme]-L-cysteine + [acceptor protein]-L-lysine = [E2 ubiquitin-conjugating enzyme]-L-cysteine + N(6)-ubiquitinyl-[acceptor protein]-L-lysine.</text>
        <dbReference type="EC" id="2.3.2.26"/>
    </reaction>
</comment>
<dbReference type="PRINTS" id="PR00348">
    <property type="entry name" value="UBIQUITIN"/>
</dbReference>
<dbReference type="PANTHER" id="PTHR11254">
    <property type="entry name" value="HECT DOMAIN UBIQUITIN-PROTEIN LIGASE"/>
    <property type="match status" value="1"/>
</dbReference>
<evidence type="ECO:0000256" key="6">
    <source>
        <dbReference type="PROSITE-ProRule" id="PRU00104"/>
    </source>
</evidence>
<gene>
    <name evidence="11" type="ORF">KP509_11G027100</name>
</gene>
<dbReference type="InterPro" id="IPR029071">
    <property type="entry name" value="Ubiquitin-like_domsf"/>
</dbReference>